<evidence type="ECO:0000256" key="1">
    <source>
        <dbReference type="SAM" id="MobiDB-lite"/>
    </source>
</evidence>
<dbReference type="Proteomes" id="UP001166093">
    <property type="component" value="Unassembled WGS sequence"/>
</dbReference>
<name>A0ABS2YPR5_POLSP</name>
<dbReference type="EMBL" id="JAAWVQ010175855">
    <property type="protein sequence ID" value="MBN3288464.1"/>
    <property type="molecule type" value="Genomic_DNA"/>
</dbReference>
<feature type="region of interest" description="Disordered" evidence="1">
    <location>
        <begin position="1"/>
        <end position="20"/>
    </location>
</feature>
<feature type="non-terminal residue" evidence="2">
    <location>
        <position position="1"/>
    </location>
</feature>
<dbReference type="PANTHER" id="PTHR47735">
    <property type="entry name" value="POTASSIUM VOLTAGE-GATED CHANNEL SUBFAMILY KQT MEMBER 4"/>
    <property type="match status" value="1"/>
</dbReference>
<protein>
    <submittedName>
        <fullName evidence="2">KCNQ5 protein</fullName>
    </submittedName>
</protein>
<dbReference type="InterPro" id="IPR003937">
    <property type="entry name" value="K_chnl_volt-dep_KCNQ"/>
</dbReference>
<accession>A0ABS2YPR5</accession>
<proteinExistence type="predicted"/>
<keyword evidence="3" id="KW-1185">Reference proteome</keyword>
<gene>
    <name evidence="2" type="primary">Kcnq5_0</name>
    <name evidence="2" type="ORF">GTO93_0016071</name>
</gene>
<dbReference type="PANTHER" id="PTHR47735:SF8">
    <property type="entry name" value="POTASSIUM VOLTAGE-GATED CHANNEL SUBFAMILY KQT MEMBER 5"/>
    <property type="match status" value="1"/>
</dbReference>
<feature type="non-terminal residue" evidence="2">
    <location>
        <position position="250"/>
    </location>
</feature>
<sequence length="250" mass="27241">MPRSHSGDEGSSGHWMKNSPGHRAEVYCMKDVESGQRMKNSTQAGDGLLQAGTILSPSTTGVGVPESQKGKQGARLSLLGKPISYSNSQSGRRNVRYRRIQNCLYNVLERPRGWAFIYHVFVLEIAGWSPVYSTAARGREFPGGGAQLAQRCPGEGWLRSPRVSSVHCAAATPVNWPGTCGPACRRLTQGEAIHTQTEGGREPGTSHTKAKLNEKAGSFGRSVYNAYVFVCDYVTYQPCCCLPPCHLHKE</sequence>
<organism evidence="2 3">
    <name type="scientific">Polyodon spathula</name>
    <name type="common">North American paddlefish</name>
    <name type="synonym">Squalus spathula</name>
    <dbReference type="NCBI Taxonomy" id="7913"/>
    <lineage>
        <taxon>Eukaryota</taxon>
        <taxon>Metazoa</taxon>
        <taxon>Chordata</taxon>
        <taxon>Craniata</taxon>
        <taxon>Vertebrata</taxon>
        <taxon>Euteleostomi</taxon>
        <taxon>Actinopterygii</taxon>
        <taxon>Chondrostei</taxon>
        <taxon>Acipenseriformes</taxon>
        <taxon>Polyodontidae</taxon>
        <taxon>Polyodon</taxon>
    </lineage>
</organism>
<reference evidence="2" key="1">
    <citation type="journal article" date="2021" name="Cell">
        <title>Tracing the genetic footprints of vertebrate landing in non-teleost ray-finned fishes.</title>
        <authorList>
            <person name="Bi X."/>
            <person name="Wang K."/>
            <person name="Yang L."/>
            <person name="Pan H."/>
            <person name="Jiang H."/>
            <person name="Wei Q."/>
            <person name="Fang M."/>
            <person name="Yu H."/>
            <person name="Zhu C."/>
            <person name="Cai Y."/>
            <person name="He Y."/>
            <person name="Gan X."/>
            <person name="Zeng H."/>
            <person name="Yu D."/>
            <person name="Zhu Y."/>
            <person name="Jiang H."/>
            <person name="Qiu Q."/>
            <person name="Yang H."/>
            <person name="Zhang Y.E."/>
            <person name="Wang W."/>
            <person name="Zhu M."/>
            <person name="He S."/>
            <person name="Zhang G."/>
        </authorList>
    </citation>
    <scope>NUCLEOTIDE SEQUENCE</scope>
    <source>
        <strain evidence="2">Pddl_001</strain>
    </source>
</reference>
<evidence type="ECO:0000313" key="3">
    <source>
        <dbReference type="Proteomes" id="UP001166093"/>
    </source>
</evidence>
<comment type="caution">
    <text evidence="2">The sequence shown here is derived from an EMBL/GenBank/DDBJ whole genome shotgun (WGS) entry which is preliminary data.</text>
</comment>
<evidence type="ECO:0000313" key="2">
    <source>
        <dbReference type="EMBL" id="MBN3288464.1"/>
    </source>
</evidence>